<dbReference type="Pfam" id="PF00652">
    <property type="entry name" value="Ricin_B_lectin"/>
    <property type="match status" value="1"/>
</dbReference>
<accession>A0AA40LNB1</accession>
<dbReference type="InterPro" id="IPR035992">
    <property type="entry name" value="Ricin_B-like_lectins"/>
</dbReference>
<keyword evidence="4" id="KW-1185">Reference proteome</keyword>
<feature type="compositionally biased region" description="Basic and acidic residues" evidence="1">
    <location>
        <begin position="215"/>
        <end position="229"/>
    </location>
</feature>
<dbReference type="AlphaFoldDB" id="A0AA40LNB1"/>
<gene>
    <name evidence="3" type="ORF">QTO34_001066</name>
</gene>
<dbReference type="SUPFAM" id="SSF50370">
    <property type="entry name" value="Ricin B-like lectins"/>
    <property type="match status" value="1"/>
</dbReference>
<evidence type="ECO:0000256" key="1">
    <source>
        <dbReference type="SAM" id="MobiDB-lite"/>
    </source>
</evidence>
<feature type="non-terminal residue" evidence="3">
    <location>
        <position position="373"/>
    </location>
</feature>
<dbReference type="Proteomes" id="UP001177744">
    <property type="component" value="Unassembled WGS sequence"/>
</dbReference>
<evidence type="ECO:0000313" key="4">
    <source>
        <dbReference type="Proteomes" id="UP001177744"/>
    </source>
</evidence>
<protein>
    <recommendedName>
        <fullName evidence="2">Ricin B lectin domain-containing protein</fullName>
    </recommendedName>
</protein>
<name>A0AA40LNB1_CNENI</name>
<sequence>MSETRSCDPSRLMKCHGLGGSQQWTFGRNNQLYQVSVGQCLKVVDLLSHKGYVAMAICDGSSSQQWHLEGAANVSSSACGRVSSEMATCVSADTRVIGSPSLFYTVYIRAPSDHLEVKKYVTLTRSKKPFQFVLGVLCLGQGHGGLLSRGRPQTPALSAHLRLGLEVHQEVLHAGLLSLVAGNQRQLLDANGLILTQERRQDFAPAGRALVEGAPEQRHGHPGEGRDGGRPGQLRAHLGPAQPRVAAAGAAGAGALLAAAGEQAPGAGPQHVAQEEEHQRGHQQEHQPVGLVPGGAAGALEHGGGEDALPARGQQGHQAVAQRVAVLEVQVQDRLKLLHRLHAPGAAGRQHGSDTDSNHFCETDPDSVWLQSE</sequence>
<feature type="compositionally biased region" description="Basic and acidic residues" evidence="1">
    <location>
        <begin position="351"/>
        <end position="362"/>
    </location>
</feature>
<reference evidence="3" key="1">
    <citation type="submission" date="2023-06" db="EMBL/GenBank/DDBJ databases">
        <title>Reference genome for the Northern bat (Eptesicus nilssonii), a most northern bat species.</title>
        <authorList>
            <person name="Laine V.N."/>
            <person name="Pulliainen A.T."/>
            <person name="Lilley T.M."/>
        </authorList>
    </citation>
    <scope>NUCLEOTIDE SEQUENCE</scope>
    <source>
        <strain evidence="3">BLF_Eptnil</strain>
        <tissue evidence="3">Kidney</tissue>
    </source>
</reference>
<feature type="region of interest" description="Disordered" evidence="1">
    <location>
        <begin position="212"/>
        <end position="237"/>
    </location>
</feature>
<organism evidence="3 4">
    <name type="scientific">Cnephaeus nilssonii</name>
    <name type="common">Northern bat</name>
    <name type="synonym">Eptesicus nilssonii</name>
    <dbReference type="NCBI Taxonomy" id="3371016"/>
    <lineage>
        <taxon>Eukaryota</taxon>
        <taxon>Metazoa</taxon>
        <taxon>Chordata</taxon>
        <taxon>Craniata</taxon>
        <taxon>Vertebrata</taxon>
        <taxon>Euteleostomi</taxon>
        <taxon>Mammalia</taxon>
        <taxon>Eutheria</taxon>
        <taxon>Laurasiatheria</taxon>
        <taxon>Chiroptera</taxon>
        <taxon>Yangochiroptera</taxon>
        <taxon>Vespertilionidae</taxon>
        <taxon>Cnephaeus</taxon>
    </lineage>
</organism>
<comment type="caution">
    <text evidence="3">The sequence shown here is derived from an EMBL/GenBank/DDBJ whole genome shotgun (WGS) entry which is preliminary data.</text>
</comment>
<evidence type="ECO:0000313" key="3">
    <source>
        <dbReference type="EMBL" id="KAK1337963.1"/>
    </source>
</evidence>
<feature type="domain" description="Ricin B lectin" evidence="2">
    <location>
        <begin position="11"/>
        <end position="66"/>
    </location>
</feature>
<feature type="region of interest" description="Disordered" evidence="1">
    <location>
        <begin position="345"/>
        <end position="373"/>
    </location>
</feature>
<feature type="region of interest" description="Disordered" evidence="1">
    <location>
        <begin position="261"/>
        <end position="288"/>
    </location>
</feature>
<dbReference type="EMBL" id="JAULJE010000010">
    <property type="protein sequence ID" value="KAK1337963.1"/>
    <property type="molecule type" value="Genomic_DNA"/>
</dbReference>
<dbReference type="PROSITE" id="PS50231">
    <property type="entry name" value="RICIN_B_LECTIN"/>
    <property type="match status" value="1"/>
</dbReference>
<dbReference type="InterPro" id="IPR000772">
    <property type="entry name" value="Ricin_B_lectin"/>
</dbReference>
<feature type="region of interest" description="Disordered" evidence="1">
    <location>
        <begin position="297"/>
        <end position="316"/>
    </location>
</feature>
<feature type="compositionally biased region" description="Basic and acidic residues" evidence="1">
    <location>
        <begin position="273"/>
        <end position="285"/>
    </location>
</feature>
<dbReference type="Gene3D" id="2.80.10.50">
    <property type="match status" value="1"/>
</dbReference>
<proteinExistence type="predicted"/>
<evidence type="ECO:0000259" key="2">
    <source>
        <dbReference type="Pfam" id="PF00652"/>
    </source>
</evidence>